<reference evidence="8" key="1">
    <citation type="submission" date="2021-01" db="UniProtKB">
        <authorList>
            <consortium name="EnsemblMetazoa"/>
        </authorList>
    </citation>
    <scope>IDENTIFICATION</scope>
</reference>
<evidence type="ECO:0000256" key="5">
    <source>
        <dbReference type="ARBA" id="ARBA00023288"/>
    </source>
</evidence>
<keyword evidence="3" id="KW-0564">Palmitate</keyword>
<evidence type="ECO:0000256" key="3">
    <source>
        <dbReference type="ARBA" id="ARBA00023139"/>
    </source>
</evidence>
<evidence type="ECO:0000313" key="8">
    <source>
        <dbReference type="EnsemblMetazoa" id="XP_022667853"/>
    </source>
</evidence>
<dbReference type="RefSeq" id="XP_022667853.1">
    <property type="nucleotide sequence ID" value="XM_022812118.1"/>
</dbReference>
<dbReference type="InterPro" id="IPR051434">
    <property type="entry name" value="DnaJ_C_subfamily_member5"/>
</dbReference>
<sequence>MTKGPESTCQSLVWKNGPRAFNDEHSLSTQGGTCLYDILGITKKATNTEIRKAYRRLALAYHPDRNKEADAAKKFRRVQYAQKILLDPNKRNIYDKFGSKGIKLADRVGEKNVPFMLYLDTFWGRCLAGFLFVITGCGCCCLCCGCCFCCECCCKCCCNRCCGVFARNESQYCSCRADDRFMDQTPEVVDFQPNARTGGENTAAGGVKEVHSNDRRVDSQGDGSNAGNQDDVHSTTASNQNRQK</sequence>
<dbReference type="AlphaFoldDB" id="A0A7M7KNV6"/>
<comment type="subcellular location">
    <subcellularLocation>
        <location evidence="1">Membrane</location>
        <topology evidence="1">Lipid-anchor</topology>
    </subcellularLocation>
</comment>
<organism evidence="8 9">
    <name type="scientific">Varroa destructor</name>
    <name type="common">Honeybee mite</name>
    <dbReference type="NCBI Taxonomy" id="109461"/>
    <lineage>
        <taxon>Eukaryota</taxon>
        <taxon>Metazoa</taxon>
        <taxon>Ecdysozoa</taxon>
        <taxon>Arthropoda</taxon>
        <taxon>Chelicerata</taxon>
        <taxon>Arachnida</taxon>
        <taxon>Acari</taxon>
        <taxon>Parasitiformes</taxon>
        <taxon>Mesostigmata</taxon>
        <taxon>Gamasina</taxon>
        <taxon>Dermanyssoidea</taxon>
        <taxon>Varroidae</taxon>
        <taxon>Varroa</taxon>
    </lineage>
</organism>
<dbReference type="Gene3D" id="1.10.287.110">
    <property type="entry name" value="DnaJ domain"/>
    <property type="match status" value="1"/>
</dbReference>
<dbReference type="OrthoDB" id="552049at2759"/>
<dbReference type="GeneID" id="111253132"/>
<keyword evidence="5" id="KW-0449">Lipoprotein</keyword>
<feature type="compositionally biased region" description="Basic and acidic residues" evidence="6">
    <location>
        <begin position="208"/>
        <end position="219"/>
    </location>
</feature>
<dbReference type="Proteomes" id="UP000594260">
    <property type="component" value="Unplaced"/>
</dbReference>
<dbReference type="PROSITE" id="PS50076">
    <property type="entry name" value="DNAJ_2"/>
    <property type="match status" value="1"/>
</dbReference>
<dbReference type="InterPro" id="IPR001623">
    <property type="entry name" value="DnaJ_domain"/>
</dbReference>
<dbReference type="Pfam" id="PF00226">
    <property type="entry name" value="DnaJ"/>
    <property type="match status" value="1"/>
</dbReference>
<dbReference type="InParanoid" id="A0A7M7KNV6"/>
<evidence type="ECO:0000256" key="6">
    <source>
        <dbReference type="SAM" id="MobiDB-lite"/>
    </source>
</evidence>
<evidence type="ECO:0000259" key="7">
    <source>
        <dbReference type="PROSITE" id="PS50076"/>
    </source>
</evidence>
<dbReference type="KEGG" id="vde:111253132"/>
<feature type="compositionally biased region" description="Polar residues" evidence="6">
    <location>
        <begin position="221"/>
        <end position="244"/>
    </location>
</feature>
<dbReference type="GO" id="GO:0016020">
    <property type="term" value="C:membrane"/>
    <property type="evidence" value="ECO:0007669"/>
    <property type="project" value="UniProtKB-SubCell"/>
</dbReference>
<keyword evidence="2" id="KW-0472">Membrane</keyword>
<dbReference type="PANTHER" id="PTHR44027">
    <property type="entry name" value="DNAJ HOMOLOG SUBFAMILY C MEMBER 5 HOMOLOG"/>
    <property type="match status" value="1"/>
</dbReference>
<dbReference type="CDD" id="cd06257">
    <property type="entry name" value="DnaJ"/>
    <property type="match status" value="1"/>
</dbReference>
<evidence type="ECO:0000256" key="2">
    <source>
        <dbReference type="ARBA" id="ARBA00023136"/>
    </source>
</evidence>
<dbReference type="PANTHER" id="PTHR44027:SF7">
    <property type="entry name" value="DNAJ HOMOLOG SUBFAMILY C MEMBER 5 HOMOLOG"/>
    <property type="match status" value="1"/>
</dbReference>
<feature type="domain" description="J" evidence="7">
    <location>
        <begin position="34"/>
        <end position="98"/>
    </location>
</feature>
<dbReference type="SMART" id="SM00271">
    <property type="entry name" value="DnaJ"/>
    <property type="match status" value="1"/>
</dbReference>
<evidence type="ECO:0000313" key="9">
    <source>
        <dbReference type="Proteomes" id="UP000594260"/>
    </source>
</evidence>
<dbReference type="PRINTS" id="PR00625">
    <property type="entry name" value="JDOMAIN"/>
</dbReference>
<keyword evidence="9" id="KW-1185">Reference proteome</keyword>
<evidence type="ECO:0000256" key="1">
    <source>
        <dbReference type="ARBA" id="ARBA00004635"/>
    </source>
</evidence>
<feature type="region of interest" description="Disordered" evidence="6">
    <location>
        <begin position="192"/>
        <end position="244"/>
    </location>
</feature>
<dbReference type="SUPFAM" id="SSF46565">
    <property type="entry name" value="Chaperone J-domain"/>
    <property type="match status" value="1"/>
</dbReference>
<dbReference type="InterPro" id="IPR036869">
    <property type="entry name" value="J_dom_sf"/>
</dbReference>
<proteinExistence type="predicted"/>
<dbReference type="EnsemblMetazoa" id="XM_022812118">
    <property type="protein sequence ID" value="XP_022667853"/>
    <property type="gene ID" value="LOC111253132"/>
</dbReference>
<keyword evidence="4" id="KW-0143">Chaperone</keyword>
<dbReference type="GO" id="GO:0005737">
    <property type="term" value="C:cytoplasm"/>
    <property type="evidence" value="ECO:0007669"/>
    <property type="project" value="UniProtKB-ARBA"/>
</dbReference>
<protein>
    <recommendedName>
        <fullName evidence="7">J domain-containing protein</fullName>
    </recommendedName>
</protein>
<evidence type="ECO:0000256" key="4">
    <source>
        <dbReference type="ARBA" id="ARBA00023186"/>
    </source>
</evidence>
<accession>A0A7M7KNV6</accession>
<name>A0A7M7KNV6_VARDE</name>